<gene>
    <name evidence="1" type="ORF">A2851_05305</name>
</gene>
<comment type="caution">
    <text evidence="1">The sequence shown here is derived from an EMBL/GenBank/DDBJ whole genome shotgun (WGS) entry which is preliminary data.</text>
</comment>
<organism evidence="1 2">
    <name type="scientific">Candidatus Kaiserbacteria bacterium RIFCSPHIGHO2_01_FULL_53_29</name>
    <dbReference type="NCBI Taxonomy" id="1798480"/>
    <lineage>
        <taxon>Bacteria</taxon>
        <taxon>Candidatus Kaiseribacteriota</taxon>
    </lineage>
</organism>
<reference evidence="1 2" key="1">
    <citation type="journal article" date="2016" name="Nat. Commun.">
        <title>Thousands of microbial genomes shed light on interconnected biogeochemical processes in an aquifer system.</title>
        <authorList>
            <person name="Anantharaman K."/>
            <person name="Brown C.T."/>
            <person name="Hug L.A."/>
            <person name="Sharon I."/>
            <person name="Castelle C.J."/>
            <person name="Probst A.J."/>
            <person name="Thomas B.C."/>
            <person name="Singh A."/>
            <person name="Wilkins M.J."/>
            <person name="Karaoz U."/>
            <person name="Brodie E.L."/>
            <person name="Williams K.H."/>
            <person name="Hubbard S.S."/>
            <person name="Banfield J.F."/>
        </authorList>
    </citation>
    <scope>NUCLEOTIDE SEQUENCE [LARGE SCALE GENOMIC DNA]</scope>
</reference>
<protein>
    <submittedName>
        <fullName evidence="1">Uncharacterized protein</fullName>
    </submittedName>
</protein>
<name>A0A1F6CU58_9BACT</name>
<proteinExistence type="predicted"/>
<sequence length="262" mass="29816">MMGTPDSFDPNRKSKRLTVDEILAGVGERIEPGASSGTSEVPDAEIEVPSQIEELNEWRKNEWQKISDSDPQFTELRTRAAEVRDHTLTRAANDGYFYKGQSLSDPNLKGNIILRESSKVLSEDVRRHVMGSGLRARHFAREDYELEILLNILGSGVCDSEWAPLQGALYVSPYTSEPFVLLSNYDELLDGQKGYSTGDSRLRNLRAVYVNAIYEDLVPDLQKTFPWVTFVTADTINDEILKKKELPYRSYLDRMRFEPDTN</sequence>
<evidence type="ECO:0000313" key="1">
    <source>
        <dbReference type="EMBL" id="OGG52432.1"/>
    </source>
</evidence>
<dbReference type="EMBL" id="MFKT01000029">
    <property type="protein sequence ID" value="OGG52432.1"/>
    <property type="molecule type" value="Genomic_DNA"/>
</dbReference>
<dbReference type="AlphaFoldDB" id="A0A1F6CU58"/>
<dbReference type="STRING" id="1798480.A2851_05305"/>
<accession>A0A1F6CU58</accession>
<dbReference type="Proteomes" id="UP000176863">
    <property type="component" value="Unassembled WGS sequence"/>
</dbReference>
<evidence type="ECO:0000313" key="2">
    <source>
        <dbReference type="Proteomes" id="UP000176863"/>
    </source>
</evidence>